<evidence type="ECO:0000313" key="2">
    <source>
        <dbReference type="Proteomes" id="UP001055732"/>
    </source>
</evidence>
<accession>A0A9E7MWP1</accession>
<sequence>MNRRKAIFIVILLLAFYFLPKGVIIETDEPTGVSFDEDKSLPKYCPFTIKTKSLFVESGLNNVTFHLLKDNTVLVNYTLKGVKGSYLCLPDGILLYAYSPGDDLSDTPMVFLDYNLSEKWRKKFEGLVLPKHYEDNSLLLVKRGSFELSIKSCIYKINTATGNLTYKFCPDISRGSRISDIKILGDRYYFVATWVDARMLWVKTNGDLYLVRGYEARKARVASIDSSALGAGFWVDANDKYVAVAYFLANEVGDWKNGLCVFTSGHLIKMACKKLDKTPRNVRIEGRTIYVKFRDGTVKTYKIIAP</sequence>
<organism evidence="1 2">
    <name type="scientific">Thermococcus aggregans</name>
    <dbReference type="NCBI Taxonomy" id="110163"/>
    <lineage>
        <taxon>Archaea</taxon>
        <taxon>Methanobacteriati</taxon>
        <taxon>Methanobacteriota</taxon>
        <taxon>Thermococci</taxon>
        <taxon>Thermococcales</taxon>
        <taxon>Thermococcaceae</taxon>
        <taxon>Thermococcus</taxon>
    </lineage>
</organism>
<keyword evidence="2" id="KW-1185">Reference proteome</keyword>
<evidence type="ECO:0000313" key="1">
    <source>
        <dbReference type="EMBL" id="USS40146.1"/>
    </source>
</evidence>
<gene>
    <name evidence="1" type="ORF">NF865_07345</name>
</gene>
<reference evidence="1" key="2">
    <citation type="submission" date="2022-06" db="EMBL/GenBank/DDBJ databases">
        <authorList>
            <person name="Park Y.-J."/>
        </authorList>
    </citation>
    <scope>NUCLEOTIDE SEQUENCE</scope>
    <source>
        <strain evidence="1">TY</strain>
    </source>
</reference>
<dbReference type="RefSeq" id="WP_253304103.1">
    <property type="nucleotide sequence ID" value="NZ_CP099582.1"/>
</dbReference>
<dbReference type="SUPFAM" id="SSF63829">
    <property type="entry name" value="Calcium-dependent phosphotriesterase"/>
    <property type="match status" value="1"/>
</dbReference>
<proteinExistence type="predicted"/>
<dbReference type="AlphaFoldDB" id="A0A9E7MWP1"/>
<dbReference type="EMBL" id="CP099582">
    <property type="protein sequence ID" value="USS40146.1"/>
    <property type="molecule type" value="Genomic_DNA"/>
</dbReference>
<reference evidence="1" key="1">
    <citation type="journal article" date="1998" name="Int. J. Syst. Bacteriol. 48 Pt">
        <title>Thermococcus guaymasensis sp. nov. and Thermococcus aggregans sp. nov., two novel thermophilic archaea isolated from the Guaymas Basin hydrothermal vent site.</title>
        <authorList>
            <person name="Canganella F."/>
            <person name="Jones W.J."/>
            <person name="Gambacorta A."/>
            <person name="Antranikian G."/>
        </authorList>
    </citation>
    <scope>NUCLEOTIDE SEQUENCE</scope>
    <source>
        <strain evidence="1">TY</strain>
    </source>
</reference>
<name>A0A9E7MWP1_THEAG</name>
<protein>
    <submittedName>
        <fullName evidence="1">Uncharacterized protein</fullName>
    </submittedName>
</protein>
<dbReference type="KEGG" id="tagg:NF865_07345"/>
<dbReference type="Proteomes" id="UP001055732">
    <property type="component" value="Chromosome"/>
</dbReference>